<dbReference type="Gene3D" id="3.90.1150.10">
    <property type="entry name" value="Aspartate Aminotransferase, domain 1"/>
    <property type="match status" value="1"/>
</dbReference>
<evidence type="ECO:0000256" key="1">
    <source>
        <dbReference type="RuleBase" id="RU000481"/>
    </source>
</evidence>
<dbReference type="EMBL" id="WHSB02000001">
    <property type="protein sequence ID" value="MCQ4628812.1"/>
    <property type="molecule type" value="Genomic_DNA"/>
</dbReference>
<comment type="caution">
    <text evidence="3">The sequence shown here is derived from an EMBL/GenBank/DDBJ whole genome shotgun (WGS) entry which is preliminary data.</text>
</comment>
<dbReference type="PANTHER" id="PTHR43510">
    <property type="entry name" value="AMINOTRANSFERASE FUNCTION, HYPOTHETICAL (EUROFUNG)"/>
    <property type="match status" value="1"/>
</dbReference>
<comment type="similarity">
    <text evidence="1">Belongs to the class-I pyridoxal-phosphate-dependent aminotransferase family.</text>
</comment>
<accession>A0ABT1R0W7</accession>
<keyword evidence="4" id="KW-1185">Reference proteome</keyword>
<organism evidence="3 4">
    <name type="scientific">Shinella lacus</name>
    <dbReference type="NCBI Taxonomy" id="2654216"/>
    <lineage>
        <taxon>Bacteria</taxon>
        <taxon>Pseudomonadati</taxon>
        <taxon>Pseudomonadota</taxon>
        <taxon>Alphaproteobacteria</taxon>
        <taxon>Hyphomicrobiales</taxon>
        <taxon>Rhizobiaceae</taxon>
        <taxon>Shinella</taxon>
    </lineage>
</organism>
<proteinExistence type="inferred from homology"/>
<evidence type="ECO:0000313" key="3">
    <source>
        <dbReference type="EMBL" id="MCQ4628812.1"/>
    </source>
</evidence>
<dbReference type="SUPFAM" id="SSF53383">
    <property type="entry name" value="PLP-dependent transferases"/>
    <property type="match status" value="1"/>
</dbReference>
<dbReference type="GO" id="GO:0008483">
    <property type="term" value="F:transaminase activity"/>
    <property type="evidence" value="ECO:0007669"/>
    <property type="project" value="UniProtKB-KW"/>
</dbReference>
<dbReference type="PROSITE" id="PS00105">
    <property type="entry name" value="AA_TRANSFER_CLASS_1"/>
    <property type="match status" value="1"/>
</dbReference>
<dbReference type="Proteomes" id="UP000996601">
    <property type="component" value="Unassembled WGS sequence"/>
</dbReference>
<keyword evidence="1 3" id="KW-0032">Aminotransferase</keyword>
<dbReference type="RefSeq" id="WP_256114888.1">
    <property type="nucleotide sequence ID" value="NZ_WHSB02000001.1"/>
</dbReference>
<dbReference type="Gene3D" id="3.40.640.10">
    <property type="entry name" value="Type I PLP-dependent aspartate aminotransferase-like (Major domain)"/>
    <property type="match status" value="1"/>
</dbReference>
<dbReference type="Pfam" id="PF00155">
    <property type="entry name" value="Aminotran_1_2"/>
    <property type="match status" value="1"/>
</dbReference>
<evidence type="ECO:0000259" key="2">
    <source>
        <dbReference type="Pfam" id="PF00155"/>
    </source>
</evidence>
<dbReference type="EC" id="2.6.1.-" evidence="1"/>
<dbReference type="CDD" id="cd00609">
    <property type="entry name" value="AAT_like"/>
    <property type="match status" value="1"/>
</dbReference>
<dbReference type="InterPro" id="IPR015424">
    <property type="entry name" value="PyrdxlP-dep_Trfase"/>
</dbReference>
<evidence type="ECO:0000313" key="4">
    <source>
        <dbReference type="Proteomes" id="UP000996601"/>
    </source>
</evidence>
<gene>
    <name evidence="3" type="ORF">GB927_002115</name>
</gene>
<dbReference type="InterPro" id="IPR015422">
    <property type="entry name" value="PyrdxlP-dep_Trfase_small"/>
</dbReference>
<dbReference type="InterPro" id="IPR004839">
    <property type="entry name" value="Aminotransferase_I/II_large"/>
</dbReference>
<dbReference type="PANTHER" id="PTHR43510:SF1">
    <property type="entry name" value="AMINOTRANSFERASE FUNCTION, HYPOTHETICAL (EUROFUNG)"/>
    <property type="match status" value="1"/>
</dbReference>
<name>A0ABT1R0W7_9HYPH</name>
<keyword evidence="1" id="KW-0808">Transferase</keyword>
<reference evidence="3" key="1">
    <citation type="submission" date="2021-07" db="EMBL/GenBank/DDBJ databases">
        <title>Shinella sp. nov., a novel member of the genus Shinella from water.</title>
        <authorList>
            <person name="Deng Y."/>
        </authorList>
    </citation>
    <scope>NUCLEOTIDE SEQUENCE</scope>
    <source>
        <strain evidence="3">CPCC 100929</strain>
    </source>
</reference>
<dbReference type="InterPro" id="IPR015421">
    <property type="entry name" value="PyrdxlP-dep_Trfase_major"/>
</dbReference>
<sequence>MKYVRMPIELESPEQLGYDTIRCNLSESSVADRRLGELNVKLDDILLCYGDHRGAPDLRGLIAGTGEGLAADDVLVTAGAAGALFIISTSMLQAGDHIVVVRPNYATNIETPRAIGCELSLIDLTFEEGYRLDLGKIEAAIRPETKYVSVTYPHNPTGVMLSPAELDALVALVERKGIHLLFDETYREMTFGPMLPVAASLSDRVISVSSLSKTYGIPGIRIGWLITRDAALMDTLLAAREQIGISGSMVDEYIAYVALSQRDEWLTFNNARIASAFAIVKDWIAGEPLVEWVEPSGGCVCFPRIVPSANVDLAAFHDRLYRAHHAYVGRGRWFEQDDRHFRIGYAWPTEDELRLGLAAISTAIRESLTD</sequence>
<dbReference type="InterPro" id="IPR004838">
    <property type="entry name" value="NHTrfase_class1_PyrdxlP-BS"/>
</dbReference>
<comment type="cofactor">
    <cofactor evidence="1">
        <name>pyridoxal 5'-phosphate</name>
        <dbReference type="ChEBI" id="CHEBI:597326"/>
    </cofactor>
</comment>
<protein>
    <recommendedName>
        <fullName evidence="1">Aminotransferase</fullName>
        <ecNumber evidence="1">2.6.1.-</ecNumber>
    </recommendedName>
</protein>
<feature type="domain" description="Aminotransferase class I/classII large" evidence="2">
    <location>
        <begin position="49"/>
        <end position="360"/>
    </location>
</feature>